<feature type="compositionally biased region" description="Pro residues" evidence="4">
    <location>
        <begin position="549"/>
        <end position="562"/>
    </location>
</feature>
<dbReference type="PANTHER" id="PTHR21113">
    <property type="entry name" value="AGAP001705-PA"/>
    <property type="match status" value="1"/>
</dbReference>
<evidence type="ECO:0000313" key="6">
    <source>
        <dbReference type="EMBL" id="CAE0585666.1"/>
    </source>
</evidence>
<dbReference type="InterPro" id="IPR001223">
    <property type="entry name" value="Glyco_hydro18_cat"/>
</dbReference>
<dbReference type="SUPFAM" id="SSF54556">
    <property type="entry name" value="Chitinase insertion domain"/>
    <property type="match status" value="1"/>
</dbReference>
<feature type="compositionally biased region" description="Pro residues" evidence="4">
    <location>
        <begin position="570"/>
        <end position="585"/>
    </location>
</feature>
<accession>A0A6V2W784</accession>
<dbReference type="GO" id="GO:0008061">
    <property type="term" value="F:chitin binding"/>
    <property type="evidence" value="ECO:0007669"/>
    <property type="project" value="InterPro"/>
</dbReference>
<feature type="region of interest" description="Disordered" evidence="4">
    <location>
        <begin position="131"/>
        <end position="167"/>
    </location>
</feature>
<name>A0A6V2W784_EMIHU</name>
<dbReference type="AlphaFoldDB" id="A0A6V2W784"/>
<organism evidence="7">
    <name type="scientific">Emiliania huxleyi</name>
    <name type="common">Coccolithophore</name>
    <name type="synonym">Pontosphaera huxleyi</name>
    <dbReference type="NCBI Taxonomy" id="2903"/>
    <lineage>
        <taxon>Eukaryota</taxon>
        <taxon>Haptista</taxon>
        <taxon>Haptophyta</taxon>
        <taxon>Prymnesiophyceae</taxon>
        <taxon>Isochrysidales</taxon>
        <taxon>Noelaerhabdaceae</taxon>
        <taxon>Emiliania</taxon>
    </lineage>
</organism>
<dbReference type="PROSITE" id="PS51910">
    <property type="entry name" value="GH18_2"/>
    <property type="match status" value="1"/>
</dbReference>
<dbReference type="EMBL" id="HBIR01050277">
    <property type="protein sequence ID" value="CAE0585666.1"/>
    <property type="molecule type" value="Transcribed_RNA"/>
</dbReference>
<evidence type="ECO:0000256" key="3">
    <source>
        <dbReference type="RuleBase" id="RU000489"/>
    </source>
</evidence>
<dbReference type="InterPro" id="IPR029070">
    <property type="entry name" value="Chitinase_insertion_sf"/>
</dbReference>
<dbReference type="PANTHER" id="PTHR21113:SF4">
    <property type="entry name" value="CHITIN-BINDING TYPE-4 DOMAIN-CONTAINING PROTEIN"/>
    <property type="match status" value="1"/>
</dbReference>
<evidence type="ECO:0000256" key="2">
    <source>
        <dbReference type="ARBA" id="ARBA00023295"/>
    </source>
</evidence>
<dbReference type="Gene3D" id="3.10.50.10">
    <property type="match status" value="1"/>
</dbReference>
<dbReference type="EMBL" id="HBIR01050278">
    <property type="protein sequence ID" value="CAE0585668.1"/>
    <property type="molecule type" value="Transcribed_RNA"/>
</dbReference>
<keyword evidence="2 3" id="KW-0326">Glycosidase</keyword>
<dbReference type="Pfam" id="PF00704">
    <property type="entry name" value="Glyco_hydro_18"/>
    <property type="match status" value="1"/>
</dbReference>
<dbReference type="InterPro" id="IPR017853">
    <property type="entry name" value="GH"/>
</dbReference>
<dbReference type="InterPro" id="IPR011583">
    <property type="entry name" value="Chitinase_II/V-like_cat"/>
</dbReference>
<feature type="compositionally biased region" description="Polar residues" evidence="4">
    <location>
        <begin position="134"/>
        <end position="147"/>
    </location>
</feature>
<feature type="region of interest" description="Disordered" evidence="4">
    <location>
        <begin position="549"/>
        <end position="590"/>
    </location>
</feature>
<keyword evidence="1 3" id="KW-0378">Hydrolase</keyword>
<sequence>MAVVSSTCAPCSPIVASRQSDCSSRSIFGSHSRRRSASRQCERMATPVGERARHSVQSRRDSSISSSQRRRWSEASLRSSSHAQLCVSDPLTSRACSAASSATPRAAGWTSTRWPPGRVWPASRPKAACGSLKAPTTCTPTTRSNCVSDRKRGGPPPPSPPSPPSPPRVVQYYAQWAVYGRNFYPRDVRVDKLTHMHYAFYEVTSDCRAASIDEWADYQLSQTAAGRTVQGNIAAFVALREEQASLGHTLRLILSLGGWTKSTHFSSCSKTHANRQALVSSAVALLDRTGFDGLDLDWEYPVCCGLDSNGVDPADWENYVLLLQMLRGALDVAHPTEHKELSIAMGMSPAVTGIAPKAALADVLDCIYLMTYDYNGDWNEFTGHLAPLYPDPAYPGDPDFHISWGVAEWTAAVPASKLAMGMPSYGRSWYGTTELFGSGATPGPGTYWEPPNGGEQLGILRYDEIISSRFAGFTRSWSDTAKVPYLHGYRNGRPAFITYDDPESIAIKARYGSAAGLAGLMFWEASEDSASVLLLRAIEAWNEGSVLPPPATLPPPLPPPASLPDGGDASPPPPPVSLSPPPPAALPDGGDEGGAAALVLALSSMSPYQFRKLKTTASASCNIESPTGACWEDSEQYFWADMVGALEKMATRGVAGRTFFASAAGSSDYAVGLANLAAFLAQTMQETIQYDACDENNWSEQSALDMVSAKGGSPGEIYPASAACGQLGQSYQSYSCPAGGVLDPDTGETVPPEEVQCAVDPDMVVVAQTSAQWYGAPPPLFCAPRTAVPEAPRWDVSGWCPTQGTSWNQAEEWAAPFGSMARGSIHFGPAASTASVPAEVLASTPDYPSYVVGSVDQGTGDACLLDGTCCLDKDNQRAGSWRSCAGGCENSALPELNVGSEARTDVEGCCWWGRGAIQTTGVCNFGKLNYFAGKKAAQRGKDALFPDVDFCANPGAICQPEYPELRWFSGLFYWLNDVQPYDVRGERYLDVLQAWVDNGMDPSDHSLVDFASGVVNRGCHDAPFEGVGGADPCGNGEIHAWEERRLNFKHIWGVLSPLLPTRRRSLLLS</sequence>
<feature type="compositionally biased region" description="Basic and acidic residues" evidence="4">
    <location>
        <begin position="50"/>
        <end position="62"/>
    </location>
</feature>
<reference evidence="7" key="1">
    <citation type="submission" date="2021-01" db="EMBL/GenBank/DDBJ databases">
        <authorList>
            <person name="Corre E."/>
            <person name="Pelletier E."/>
            <person name="Niang G."/>
            <person name="Scheremetjew M."/>
            <person name="Finn R."/>
            <person name="Kale V."/>
            <person name="Holt S."/>
            <person name="Cochrane G."/>
            <person name="Meng A."/>
            <person name="Brown T."/>
            <person name="Cohen L."/>
        </authorList>
    </citation>
    <scope>NUCLEOTIDE SEQUENCE</scope>
    <source>
        <strain evidence="7">379</strain>
    </source>
</reference>
<dbReference type="InterPro" id="IPR001579">
    <property type="entry name" value="Glyco_hydro_18_chit_AS"/>
</dbReference>
<dbReference type="PROSITE" id="PS01095">
    <property type="entry name" value="GH18_1"/>
    <property type="match status" value="1"/>
</dbReference>
<dbReference type="SUPFAM" id="SSF51445">
    <property type="entry name" value="(Trans)glycosidases"/>
    <property type="match status" value="1"/>
</dbReference>
<evidence type="ECO:0000256" key="4">
    <source>
        <dbReference type="SAM" id="MobiDB-lite"/>
    </source>
</evidence>
<dbReference type="GO" id="GO:0005975">
    <property type="term" value="P:carbohydrate metabolic process"/>
    <property type="evidence" value="ECO:0007669"/>
    <property type="project" value="InterPro"/>
</dbReference>
<gene>
    <name evidence="6" type="ORF">EHUX00137_LOCUS39264</name>
    <name evidence="7" type="ORF">EHUX00137_LOCUS39265</name>
</gene>
<dbReference type="Gene3D" id="3.20.20.80">
    <property type="entry name" value="Glycosidases"/>
    <property type="match status" value="1"/>
</dbReference>
<feature type="compositionally biased region" description="Pro residues" evidence="4">
    <location>
        <begin position="154"/>
        <end position="167"/>
    </location>
</feature>
<evidence type="ECO:0000256" key="1">
    <source>
        <dbReference type="ARBA" id="ARBA00022801"/>
    </source>
</evidence>
<feature type="domain" description="GH18" evidence="5">
    <location>
        <begin position="167"/>
        <end position="544"/>
    </location>
</feature>
<feature type="region of interest" description="Disordered" evidence="4">
    <location>
        <begin position="19"/>
        <end position="75"/>
    </location>
</feature>
<proteinExistence type="predicted"/>
<feature type="compositionally biased region" description="Polar residues" evidence="4">
    <location>
        <begin position="19"/>
        <end position="29"/>
    </location>
</feature>
<evidence type="ECO:0000313" key="7">
    <source>
        <dbReference type="EMBL" id="CAE0585668.1"/>
    </source>
</evidence>
<dbReference type="SMART" id="SM00636">
    <property type="entry name" value="Glyco_18"/>
    <property type="match status" value="1"/>
</dbReference>
<dbReference type="CDD" id="cd06548">
    <property type="entry name" value="GH18_chitinase"/>
    <property type="match status" value="1"/>
</dbReference>
<dbReference type="Gene3D" id="1.10.530.10">
    <property type="match status" value="1"/>
</dbReference>
<protein>
    <recommendedName>
        <fullName evidence="5">GH18 domain-containing protein</fullName>
    </recommendedName>
</protein>
<evidence type="ECO:0000259" key="5">
    <source>
        <dbReference type="PROSITE" id="PS51910"/>
    </source>
</evidence>
<dbReference type="GO" id="GO:0004553">
    <property type="term" value="F:hydrolase activity, hydrolyzing O-glycosyl compounds"/>
    <property type="evidence" value="ECO:0007669"/>
    <property type="project" value="InterPro"/>
</dbReference>